<dbReference type="EnsemblMetazoa" id="XM_003391635.3">
    <property type="protein sequence ID" value="XP_003391683.2"/>
    <property type="gene ID" value="LOC100634214"/>
</dbReference>
<dbReference type="GO" id="GO:0016491">
    <property type="term" value="F:oxidoreductase activity"/>
    <property type="evidence" value="ECO:0007669"/>
    <property type="project" value="UniProtKB-KW"/>
</dbReference>
<evidence type="ECO:0000256" key="2">
    <source>
        <dbReference type="ARBA" id="ARBA00023002"/>
    </source>
</evidence>
<dbReference type="KEGG" id="aqu:100640901"/>
<comment type="similarity">
    <text evidence="1">Belongs to the short-chain dehydrogenases/reductases (SDR) family.</text>
</comment>
<evidence type="ECO:0000313" key="4">
    <source>
        <dbReference type="Proteomes" id="UP000007879"/>
    </source>
</evidence>
<sequence length="112" mass="12536">MSGHRVTNYSHFYCATKYAVTALVEGIRQELREMKTNTRITAISPGLVRTEFRGRASKAADIEQSKKDYDSLVYNGQPLEAVDMASAVLFALSAPPRMEVNDIYIRPTAQVH</sequence>
<reference evidence="3" key="2">
    <citation type="submission" date="2017-05" db="UniProtKB">
        <authorList>
            <consortium name="EnsemblMetazoa"/>
        </authorList>
    </citation>
    <scope>IDENTIFICATION</scope>
</reference>
<keyword evidence="4" id="KW-1185">Reference proteome</keyword>
<organism evidence="3">
    <name type="scientific">Amphimedon queenslandica</name>
    <name type="common">Sponge</name>
    <dbReference type="NCBI Taxonomy" id="400682"/>
    <lineage>
        <taxon>Eukaryota</taxon>
        <taxon>Metazoa</taxon>
        <taxon>Porifera</taxon>
        <taxon>Demospongiae</taxon>
        <taxon>Heteroscleromorpha</taxon>
        <taxon>Haplosclerida</taxon>
        <taxon>Niphatidae</taxon>
        <taxon>Amphimedon</taxon>
    </lineage>
</organism>
<dbReference type="STRING" id="400682.A0A1X7SKC1"/>
<dbReference type="InterPro" id="IPR002347">
    <property type="entry name" value="SDR_fam"/>
</dbReference>
<keyword evidence="2" id="KW-0560">Oxidoreductase</keyword>
<evidence type="ECO:0000256" key="1">
    <source>
        <dbReference type="ARBA" id="ARBA00006484"/>
    </source>
</evidence>
<dbReference type="OrthoDB" id="6417325at2759"/>
<dbReference type="SUPFAM" id="SSF51735">
    <property type="entry name" value="NAD(P)-binding Rossmann-fold domains"/>
    <property type="match status" value="1"/>
</dbReference>
<dbReference type="InParanoid" id="A0A1X7SKC1"/>
<dbReference type="EnsemblMetazoa" id="XM_003391897.2">
    <property type="protein sequence ID" value="XP_003391945.1"/>
    <property type="gene ID" value="LOC100640901"/>
</dbReference>
<proteinExistence type="inferred from homology"/>
<dbReference type="AlphaFoldDB" id="A0A1X7SKC1"/>
<dbReference type="Gene3D" id="3.40.50.720">
    <property type="entry name" value="NAD(P)-binding Rossmann-like Domain"/>
    <property type="match status" value="1"/>
</dbReference>
<accession>A0A1X7SKC1</accession>
<dbReference type="EnsemblMetazoa" id="Aqu2.1.02569_001">
    <property type="protein sequence ID" value="Aqu2.1.02569_001"/>
    <property type="gene ID" value="Aqu2.1.02569"/>
</dbReference>
<dbReference type="Pfam" id="PF13561">
    <property type="entry name" value="adh_short_C2"/>
    <property type="match status" value="1"/>
</dbReference>
<dbReference type="PANTHER" id="PTHR43115">
    <property type="entry name" value="DEHYDROGENASE/REDUCTASE SDR FAMILY MEMBER 11"/>
    <property type="match status" value="1"/>
</dbReference>
<dbReference type="KEGG" id="aqu:100634214"/>
<reference evidence="4" key="1">
    <citation type="journal article" date="2010" name="Nature">
        <title>The Amphimedon queenslandica genome and the evolution of animal complexity.</title>
        <authorList>
            <person name="Srivastava M."/>
            <person name="Simakov O."/>
            <person name="Chapman J."/>
            <person name="Fahey B."/>
            <person name="Gauthier M.E."/>
            <person name="Mitros T."/>
            <person name="Richards G.S."/>
            <person name="Conaco C."/>
            <person name="Dacre M."/>
            <person name="Hellsten U."/>
            <person name="Larroux C."/>
            <person name="Putnam N.H."/>
            <person name="Stanke M."/>
            <person name="Adamska M."/>
            <person name="Darling A."/>
            <person name="Degnan S.M."/>
            <person name="Oakley T.H."/>
            <person name="Plachetzki D.C."/>
            <person name="Zhai Y."/>
            <person name="Adamski M."/>
            <person name="Calcino A."/>
            <person name="Cummins S.F."/>
            <person name="Goodstein D.M."/>
            <person name="Harris C."/>
            <person name="Jackson D.J."/>
            <person name="Leys S.P."/>
            <person name="Shu S."/>
            <person name="Woodcroft B.J."/>
            <person name="Vervoort M."/>
            <person name="Kosik K.S."/>
            <person name="Manning G."/>
            <person name="Degnan B.M."/>
            <person name="Rokhsar D.S."/>
        </authorList>
    </citation>
    <scope>NUCLEOTIDE SEQUENCE [LARGE SCALE GENOMIC DNA]</scope>
</reference>
<dbReference type="PANTHER" id="PTHR43115:SF4">
    <property type="entry name" value="DEHYDROGENASE_REDUCTASE SDR FAMILY MEMBER 11"/>
    <property type="match status" value="1"/>
</dbReference>
<dbReference type="PRINTS" id="PR00081">
    <property type="entry name" value="GDHRDH"/>
</dbReference>
<gene>
    <name evidence="3" type="primary">100634214</name>
</gene>
<dbReference type="eggNOG" id="KOG1205">
    <property type="taxonomic scope" value="Eukaryota"/>
</dbReference>
<protein>
    <recommendedName>
        <fullName evidence="5">Dehydrogenase/reductase SDR family member 11</fullName>
    </recommendedName>
</protein>
<name>A0A1X7SKC1_AMPQE</name>
<dbReference type="Proteomes" id="UP000007879">
    <property type="component" value="Unassembled WGS sequence"/>
</dbReference>
<evidence type="ECO:0000313" key="3">
    <source>
        <dbReference type="EnsemblMetazoa" id="Aqu2.1.02569_001"/>
    </source>
</evidence>
<evidence type="ECO:0008006" key="5">
    <source>
        <dbReference type="Google" id="ProtNLM"/>
    </source>
</evidence>
<dbReference type="InterPro" id="IPR036291">
    <property type="entry name" value="NAD(P)-bd_dom_sf"/>
</dbReference>